<gene>
    <name evidence="1" type="ORF">LZ495_36720</name>
</gene>
<keyword evidence="2" id="KW-1185">Reference proteome</keyword>
<dbReference type="EMBL" id="JAKFHA010000038">
    <property type="protein sequence ID" value="MCF2532727.1"/>
    <property type="molecule type" value="Genomic_DNA"/>
</dbReference>
<dbReference type="Proteomes" id="UP001165378">
    <property type="component" value="Unassembled WGS sequence"/>
</dbReference>
<evidence type="ECO:0008006" key="3">
    <source>
        <dbReference type="Google" id="ProtNLM"/>
    </source>
</evidence>
<organism evidence="1 2">
    <name type="scientific">Yinghuangia soli</name>
    <dbReference type="NCBI Taxonomy" id="2908204"/>
    <lineage>
        <taxon>Bacteria</taxon>
        <taxon>Bacillati</taxon>
        <taxon>Actinomycetota</taxon>
        <taxon>Actinomycetes</taxon>
        <taxon>Kitasatosporales</taxon>
        <taxon>Streptomycetaceae</taxon>
        <taxon>Yinghuangia</taxon>
    </lineage>
</organism>
<protein>
    <recommendedName>
        <fullName evidence="3">Minor tail protein</fullName>
    </recommendedName>
</protein>
<dbReference type="RefSeq" id="WP_235057501.1">
    <property type="nucleotide sequence ID" value="NZ_JAKFHA010000038.1"/>
</dbReference>
<dbReference type="AlphaFoldDB" id="A0AA41U698"/>
<sequence length="372" mass="40921">MTAVYRALFCDLRTDEVLDALPLTGIQFDDYIGKPGSLSGSIPLPDAALAERVRRIVPGRTAVWIERDRDIWWGGIVWTAVRRSPQRGAPAALEIQAATWDSYLDHRILFDTYVADNMDQFDLVRGLIDEVQQETGGDIEITADYGQVSGVARTRTFSRFDLPVVGAVIRELADMENGFEWRIASYRDPGTNRRVKRLQLGHPRIVTGTTDIVLDFPGPVLGYAFSEDATGRATHWQARGATANEDQSAETTPTMSAVRAVPGAIGAGWARLDGSSDHSTIANSETVDANAAADLDRAWRQHTIPEITVAVDGRVTPALLGARIRLRIRDVWHPDGFDQRFRIVGLSVTAPARGQAETAQLYLESLVSPEED</sequence>
<reference evidence="1" key="1">
    <citation type="submission" date="2022-01" db="EMBL/GenBank/DDBJ databases">
        <title>Genome-Based Taxonomic Classification of the Phylum Actinobacteria.</title>
        <authorList>
            <person name="Gao Y."/>
        </authorList>
    </citation>
    <scope>NUCLEOTIDE SEQUENCE</scope>
    <source>
        <strain evidence="1">KLBMP 8922</strain>
    </source>
</reference>
<name>A0AA41U698_9ACTN</name>
<accession>A0AA41U698</accession>
<proteinExistence type="predicted"/>
<evidence type="ECO:0000313" key="2">
    <source>
        <dbReference type="Proteomes" id="UP001165378"/>
    </source>
</evidence>
<comment type="caution">
    <text evidence="1">The sequence shown here is derived from an EMBL/GenBank/DDBJ whole genome shotgun (WGS) entry which is preliminary data.</text>
</comment>
<evidence type="ECO:0000313" key="1">
    <source>
        <dbReference type="EMBL" id="MCF2532727.1"/>
    </source>
</evidence>